<comment type="caution">
    <text evidence="2">The sequence shown here is derived from an EMBL/GenBank/DDBJ whole genome shotgun (WGS) entry which is preliminary data.</text>
</comment>
<evidence type="ECO:0000313" key="3">
    <source>
        <dbReference type="Proteomes" id="UP000704611"/>
    </source>
</evidence>
<accession>A0ABS6MLK0</accession>
<sequence>MQTSAPKKLFWQNPWRIAGWGLILSLLLLPLIAMRFTAEVNWTGFDFVAAGILLGGTGLLIELGCRFSRSGAARAGWVVTVLTSLLLIWINLAVGIIGSEDNPANQLYLIVLASVPLGALLVRFNAKGMSYVLLFTAGLQIAVEVVIQVAGLGAAPIINAAFALLWLLAAGLLRNAGTILAASASSDA</sequence>
<feature type="transmembrane region" description="Helical" evidence="1">
    <location>
        <begin position="105"/>
        <end position="124"/>
    </location>
</feature>
<protein>
    <recommendedName>
        <fullName evidence="4">DUF2157 domain-containing protein</fullName>
    </recommendedName>
</protein>
<evidence type="ECO:0008006" key="4">
    <source>
        <dbReference type="Google" id="ProtNLM"/>
    </source>
</evidence>
<feature type="transmembrane region" description="Helical" evidence="1">
    <location>
        <begin position="156"/>
        <end position="173"/>
    </location>
</feature>
<reference evidence="2 3" key="1">
    <citation type="submission" date="2021-06" db="EMBL/GenBank/DDBJ databases">
        <title>Rheinheimera indica sp. nov., isolated from deep-sea sediment.</title>
        <authorList>
            <person name="Wang Z."/>
            <person name="Zhang X.-Y."/>
        </authorList>
    </citation>
    <scope>NUCLEOTIDE SEQUENCE [LARGE SCALE GENOMIC DNA]</scope>
    <source>
        <strain evidence="2 3">SM2107</strain>
    </source>
</reference>
<dbReference type="EMBL" id="JAHRID010000004">
    <property type="protein sequence ID" value="MBV2129625.1"/>
    <property type="molecule type" value="Genomic_DNA"/>
</dbReference>
<keyword evidence="1" id="KW-1133">Transmembrane helix</keyword>
<feature type="transmembrane region" description="Helical" evidence="1">
    <location>
        <begin position="77"/>
        <end position="99"/>
    </location>
</feature>
<keyword evidence="3" id="KW-1185">Reference proteome</keyword>
<feature type="transmembrane region" description="Helical" evidence="1">
    <location>
        <begin position="47"/>
        <end position="65"/>
    </location>
</feature>
<proteinExistence type="predicted"/>
<evidence type="ECO:0000256" key="1">
    <source>
        <dbReference type="SAM" id="Phobius"/>
    </source>
</evidence>
<dbReference type="Proteomes" id="UP000704611">
    <property type="component" value="Unassembled WGS sequence"/>
</dbReference>
<keyword evidence="1" id="KW-0812">Transmembrane</keyword>
<evidence type="ECO:0000313" key="2">
    <source>
        <dbReference type="EMBL" id="MBV2129625.1"/>
    </source>
</evidence>
<organism evidence="2 3">
    <name type="scientific">Arsukibacterium indicum</name>
    <dbReference type="NCBI Taxonomy" id="2848612"/>
    <lineage>
        <taxon>Bacteria</taxon>
        <taxon>Pseudomonadati</taxon>
        <taxon>Pseudomonadota</taxon>
        <taxon>Gammaproteobacteria</taxon>
        <taxon>Chromatiales</taxon>
        <taxon>Chromatiaceae</taxon>
        <taxon>Arsukibacterium</taxon>
    </lineage>
</organism>
<feature type="transmembrane region" description="Helical" evidence="1">
    <location>
        <begin position="131"/>
        <end position="150"/>
    </location>
</feature>
<dbReference type="RefSeq" id="WP_217669246.1">
    <property type="nucleotide sequence ID" value="NZ_JAHRID010000004.1"/>
</dbReference>
<name>A0ABS6MLK0_9GAMM</name>
<gene>
    <name evidence="2" type="ORF">KQY15_11015</name>
</gene>
<keyword evidence="1" id="KW-0472">Membrane</keyword>